<dbReference type="AlphaFoldDB" id="Q5C6G4"/>
<protein>
    <submittedName>
        <fullName evidence="1">Uncharacterized protein</fullName>
    </submittedName>
</protein>
<name>Q5C6G4_SCHJA</name>
<reference evidence="1" key="2">
    <citation type="journal article" date="2006" name="PLoS Pathog.">
        <title>New perspectives on host-parasite interplay by comparative transcriptomic and proteomic analyses of Schistosoma japonicum.</title>
        <authorList>
            <person name="Liu F."/>
            <person name="Lu J."/>
            <person name="Hu W."/>
            <person name="Wang S.Y."/>
            <person name="Cui S.J."/>
            <person name="Chi M."/>
            <person name="Yan Q."/>
            <person name="Wang X.R."/>
            <person name="Song H.D."/>
            <person name="Xu X.N."/>
            <person name="Wang J.J."/>
            <person name="Zhang X.L."/>
            <person name="Zhang X."/>
            <person name="Wang Z.Q."/>
            <person name="Xue C.L."/>
            <person name="Brindley P.J."/>
            <person name="McManus D.P."/>
            <person name="Yang P.Y."/>
            <person name="Feng Z."/>
            <person name="Chen Z."/>
            <person name="Han Z.G."/>
        </authorList>
    </citation>
    <scope>NUCLEOTIDE SEQUENCE</scope>
</reference>
<organism evidence="1">
    <name type="scientific">Schistosoma japonicum</name>
    <name type="common">Blood fluke</name>
    <dbReference type="NCBI Taxonomy" id="6182"/>
    <lineage>
        <taxon>Eukaryota</taxon>
        <taxon>Metazoa</taxon>
        <taxon>Spiralia</taxon>
        <taxon>Lophotrochozoa</taxon>
        <taxon>Platyhelminthes</taxon>
        <taxon>Trematoda</taxon>
        <taxon>Digenea</taxon>
        <taxon>Strigeidida</taxon>
        <taxon>Schistosomatoidea</taxon>
        <taxon>Schistosomatidae</taxon>
        <taxon>Schistosoma</taxon>
    </lineage>
</organism>
<evidence type="ECO:0000313" key="1">
    <source>
        <dbReference type="EMBL" id="AAX24760.1"/>
    </source>
</evidence>
<dbReference type="EMBL" id="AY808871">
    <property type="protein sequence ID" value="AAX24760.1"/>
    <property type="molecule type" value="mRNA"/>
</dbReference>
<accession>Q5C6G4</accession>
<sequence length="33" mass="3743">MHTQSTSHVKMMNLTELNNYFSSTESLKLASIV</sequence>
<proteinExistence type="evidence at transcript level"/>
<reference evidence="1" key="1">
    <citation type="submission" date="2005-03" db="EMBL/GenBank/DDBJ databases">
        <authorList>
            <person name="Han Z."/>
        </authorList>
    </citation>
    <scope>NUCLEOTIDE SEQUENCE</scope>
</reference>